<keyword evidence="12 17" id="KW-0333">Golgi apparatus</keyword>
<evidence type="ECO:0000256" key="5">
    <source>
        <dbReference type="ARBA" id="ARBA00022676"/>
    </source>
</evidence>
<evidence type="ECO:0000256" key="8">
    <source>
        <dbReference type="ARBA" id="ARBA00022723"/>
    </source>
</evidence>
<evidence type="ECO:0000256" key="1">
    <source>
        <dbReference type="ARBA" id="ARBA00001936"/>
    </source>
</evidence>
<keyword evidence="16 17" id="KW-0464">Manganese</keyword>
<keyword evidence="14 17" id="KW-1015">Disulfide bond</keyword>
<dbReference type="Proteomes" id="UP000614601">
    <property type="component" value="Unassembled WGS sequence"/>
</dbReference>
<comment type="pathway">
    <text evidence="3 17">Protein modification; protein glycosylation.</text>
</comment>
<evidence type="ECO:0000256" key="12">
    <source>
        <dbReference type="ARBA" id="ARBA00023034"/>
    </source>
</evidence>
<evidence type="ECO:0000256" key="2">
    <source>
        <dbReference type="ARBA" id="ARBA00004323"/>
    </source>
</evidence>
<keyword evidence="10" id="KW-0735">Signal-anchor</keyword>
<evidence type="ECO:0000256" key="7">
    <source>
        <dbReference type="ARBA" id="ARBA00022692"/>
    </source>
</evidence>
<feature type="transmembrane region" description="Helical" evidence="17">
    <location>
        <begin position="18"/>
        <end position="35"/>
    </location>
</feature>
<evidence type="ECO:0000313" key="19">
    <source>
        <dbReference type="EMBL" id="CAD5213353.1"/>
    </source>
</evidence>
<keyword evidence="6 17" id="KW-0808">Transferase</keyword>
<dbReference type="Gene3D" id="2.80.10.50">
    <property type="match status" value="1"/>
</dbReference>
<evidence type="ECO:0000256" key="13">
    <source>
        <dbReference type="ARBA" id="ARBA00023136"/>
    </source>
</evidence>
<dbReference type="AlphaFoldDB" id="A0A811KC48"/>
<dbReference type="InterPro" id="IPR001173">
    <property type="entry name" value="Glyco_trans_2-like"/>
</dbReference>
<dbReference type="GO" id="GO:0006493">
    <property type="term" value="P:protein O-linked glycosylation"/>
    <property type="evidence" value="ECO:0007669"/>
    <property type="project" value="TreeGrafter"/>
</dbReference>
<gene>
    <name evidence="19" type="ORF">BOKJ2_LOCUS5050</name>
</gene>
<keyword evidence="5 17" id="KW-0328">Glycosyltransferase</keyword>
<dbReference type="GO" id="GO:0046872">
    <property type="term" value="F:metal ion binding"/>
    <property type="evidence" value="ECO:0007669"/>
    <property type="project" value="UniProtKB-KW"/>
</dbReference>
<dbReference type="Proteomes" id="UP000783686">
    <property type="component" value="Unassembled WGS sequence"/>
</dbReference>
<evidence type="ECO:0000256" key="6">
    <source>
        <dbReference type="ARBA" id="ARBA00022679"/>
    </source>
</evidence>
<evidence type="ECO:0000259" key="18">
    <source>
        <dbReference type="SMART" id="SM00458"/>
    </source>
</evidence>
<keyword evidence="7 17" id="KW-0812">Transmembrane</keyword>
<evidence type="ECO:0000256" key="10">
    <source>
        <dbReference type="ARBA" id="ARBA00022968"/>
    </source>
</evidence>
<evidence type="ECO:0000313" key="20">
    <source>
        <dbReference type="Proteomes" id="UP000614601"/>
    </source>
</evidence>
<accession>A0A811KC48</accession>
<protein>
    <recommendedName>
        <fullName evidence="17">Polypeptide N-acetylgalactosaminyltransferase</fullName>
        <ecNumber evidence="17">2.4.1.-</ecNumber>
    </recommendedName>
    <alternativeName>
        <fullName evidence="17">Protein-UDP acetylgalactosaminyltransferase</fullName>
    </alternativeName>
</protein>
<evidence type="ECO:0000256" key="16">
    <source>
        <dbReference type="ARBA" id="ARBA00023211"/>
    </source>
</evidence>
<dbReference type="EMBL" id="CAJFCW020000003">
    <property type="protein sequence ID" value="CAG9100697.1"/>
    <property type="molecule type" value="Genomic_DNA"/>
</dbReference>
<name>A0A811KC48_9BILA</name>
<dbReference type="PANTHER" id="PTHR11675:SF43">
    <property type="entry name" value="POLYPEPTIDE N-ACETYLGALACTOSAMINYLTRANSFERASE 1"/>
    <property type="match status" value="1"/>
</dbReference>
<evidence type="ECO:0000256" key="17">
    <source>
        <dbReference type="RuleBase" id="RU361242"/>
    </source>
</evidence>
<dbReference type="GO" id="GO:0004653">
    <property type="term" value="F:polypeptide N-acetylgalactosaminyltransferase activity"/>
    <property type="evidence" value="ECO:0007669"/>
    <property type="project" value="UniProtKB-ARBA"/>
</dbReference>
<comment type="caution">
    <text evidence="19">The sequence shown here is derived from an EMBL/GenBank/DDBJ whole genome shotgun (WGS) entry which is preliminary data.</text>
</comment>
<reference evidence="19" key="1">
    <citation type="submission" date="2020-09" db="EMBL/GenBank/DDBJ databases">
        <authorList>
            <person name="Kikuchi T."/>
        </authorList>
    </citation>
    <scope>NUCLEOTIDE SEQUENCE</scope>
    <source>
        <strain evidence="19">SH1</strain>
    </source>
</reference>
<evidence type="ECO:0000256" key="4">
    <source>
        <dbReference type="ARBA" id="ARBA00005680"/>
    </source>
</evidence>
<comment type="cofactor">
    <cofactor evidence="1 17">
        <name>Mn(2+)</name>
        <dbReference type="ChEBI" id="CHEBI:29035"/>
    </cofactor>
</comment>
<organism evidence="19 20">
    <name type="scientific">Bursaphelenchus okinawaensis</name>
    <dbReference type="NCBI Taxonomy" id="465554"/>
    <lineage>
        <taxon>Eukaryota</taxon>
        <taxon>Metazoa</taxon>
        <taxon>Ecdysozoa</taxon>
        <taxon>Nematoda</taxon>
        <taxon>Chromadorea</taxon>
        <taxon>Rhabditida</taxon>
        <taxon>Tylenchina</taxon>
        <taxon>Tylenchomorpha</taxon>
        <taxon>Aphelenchoidea</taxon>
        <taxon>Aphelenchoididae</taxon>
        <taxon>Bursaphelenchus</taxon>
    </lineage>
</organism>
<evidence type="ECO:0000256" key="15">
    <source>
        <dbReference type="ARBA" id="ARBA00023180"/>
    </source>
</evidence>
<dbReference type="SUPFAM" id="SSF50370">
    <property type="entry name" value="Ricin B-like lectins"/>
    <property type="match status" value="1"/>
</dbReference>
<dbReference type="SMART" id="SM00458">
    <property type="entry name" value="RICIN"/>
    <property type="match status" value="1"/>
</dbReference>
<dbReference type="GO" id="GO:0030246">
    <property type="term" value="F:carbohydrate binding"/>
    <property type="evidence" value="ECO:0007669"/>
    <property type="project" value="UniProtKB-KW"/>
</dbReference>
<dbReference type="PANTHER" id="PTHR11675">
    <property type="entry name" value="N-ACETYLGALACTOSAMINYLTRANSFERASE"/>
    <property type="match status" value="1"/>
</dbReference>
<dbReference type="PROSITE" id="PS50231">
    <property type="entry name" value="RICIN_B_LECTIN"/>
    <property type="match status" value="1"/>
</dbReference>
<keyword evidence="8" id="KW-0479">Metal-binding</keyword>
<dbReference type="UniPathway" id="UPA00378"/>
<keyword evidence="13 17" id="KW-0472">Membrane</keyword>
<evidence type="ECO:0000256" key="11">
    <source>
        <dbReference type="ARBA" id="ARBA00022989"/>
    </source>
</evidence>
<dbReference type="InterPro" id="IPR035992">
    <property type="entry name" value="Ricin_B-like_lectins"/>
</dbReference>
<evidence type="ECO:0000256" key="14">
    <source>
        <dbReference type="ARBA" id="ARBA00023157"/>
    </source>
</evidence>
<dbReference type="OrthoDB" id="6119243at2759"/>
<evidence type="ECO:0000256" key="9">
    <source>
        <dbReference type="ARBA" id="ARBA00022734"/>
    </source>
</evidence>
<sequence>MSFKLLCRFLIPRRFENAVNTILTIVLVICVLYFYNEYRKFHPEKLPYQEGKVWPTTALVLHTKPQVGVERNGPGENGGPVILKGKEKVKGQQDMKTWFMNVVASDKISLDRSVPDSRHPKCKNVKYDNDLPSATVVIIFTDEAWTPLLRTVHSVVNRSPESILKEVVLIDDNSQRPELITKLPDYIKKFGGLVRLVRKTERHGLIRAKIAGAREARGDVVVFLDSHCEANVGWLEPIVQRIKDNPTAVVCPTIDHISAQSMAYNGDPNAEAVGGFWWSLHFKWDPLPESERKRRKNPTEYIRSPTMAGGLLAADRKYFLYVGSYDAEMDIWGGENLEISFRVWMCGGSIEILPCSRVGHIFRDGHPYNMTGRGGNKDVHGTNSKRLAEVWMDDYKRLYYLHRRDLKDKYVGPLEDRHILRKRLKCRSFKWFLDNVTPNKFVPDEDASFFGSVKAGENSLCMDTMQRDEKMEYKLGLFFCQGEGSAAQMMSLTPNGQFRREESCANVETSTREIKMTPCRSRDVYTDWEYDQDSKQLKHKPTGLCIDASGLKSGSNVKVSECKANSLGQQWKFNH</sequence>
<dbReference type="Pfam" id="PF00535">
    <property type="entry name" value="Glycos_transf_2"/>
    <property type="match status" value="1"/>
</dbReference>
<dbReference type="InterPro" id="IPR000772">
    <property type="entry name" value="Ricin_B_lectin"/>
</dbReference>
<evidence type="ECO:0000256" key="3">
    <source>
        <dbReference type="ARBA" id="ARBA00004922"/>
    </source>
</evidence>
<comment type="subcellular location">
    <subcellularLocation>
        <location evidence="2 17">Golgi apparatus membrane</location>
        <topology evidence="2 17">Single-pass type II membrane protein</topology>
    </subcellularLocation>
</comment>
<keyword evidence="15" id="KW-0325">Glycoprotein</keyword>
<proteinExistence type="inferred from homology"/>
<dbReference type="SUPFAM" id="SSF53448">
    <property type="entry name" value="Nucleotide-diphospho-sugar transferases"/>
    <property type="match status" value="1"/>
</dbReference>
<comment type="similarity">
    <text evidence="4 17">Belongs to the glycosyltransferase 2 family. GalNAc-T subfamily.</text>
</comment>
<keyword evidence="20" id="KW-1185">Reference proteome</keyword>
<dbReference type="CDD" id="cd02510">
    <property type="entry name" value="pp-GalNAc-T"/>
    <property type="match status" value="1"/>
</dbReference>
<dbReference type="GO" id="GO:0000139">
    <property type="term" value="C:Golgi membrane"/>
    <property type="evidence" value="ECO:0007669"/>
    <property type="project" value="UniProtKB-SubCell"/>
</dbReference>
<dbReference type="Pfam" id="PF00652">
    <property type="entry name" value="Ricin_B_lectin"/>
    <property type="match status" value="1"/>
</dbReference>
<dbReference type="Gene3D" id="3.90.550.10">
    <property type="entry name" value="Spore Coat Polysaccharide Biosynthesis Protein SpsA, Chain A"/>
    <property type="match status" value="1"/>
</dbReference>
<keyword evidence="9 17" id="KW-0430">Lectin</keyword>
<feature type="domain" description="Ricin B lectin" evidence="18">
    <location>
        <begin position="447"/>
        <end position="574"/>
    </location>
</feature>
<keyword evidence="11 17" id="KW-1133">Transmembrane helix</keyword>
<dbReference type="EMBL" id="CAJFDH010000003">
    <property type="protein sequence ID" value="CAD5213353.1"/>
    <property type="molecule type" value="Genomic_DNA"/>
</dbReference>
<dbReference type="EC" id="2.4.1.-" evidence="17"/>
<dbReference type="FunFam" id="3.90.550.10:FF:000021">
    <property type="entry name" value="Polypeptide N-acetylgalactosaminyltransferase"/>
    <property type="match status" value="1"/>
</dbReference>
<dbReference type="InterPro" id="IPR045885">
    <property type="entry name" value="GalNAc-T"/>
</dbReference>
<dbReference type="InterPro" id="IPR029044">
    <property type="entry name" value="Nucleotide-diphossugar_trans"/>
</dbReference>